<evidence type="ECO:0000256" key="1">
    <source>
        <dbReference type="SAM" id="Phobius"/>
    </source>
</evidence>
<protein>
    <submittedName>
        <fullName evidence="2">Uncharacterized protein</fullName>
    </submittedName>
</protein>
<comment type="caution">
    <text evidence="2">The sequence shown here is derived from an EMBL/GenBank/DDBJ whole genome shotgun (WGS) entry which is preliminary data.</text>
</comment>
<dbReference type="Proteomes" id="UP000320244">
    <property type="component" value="Unassembled WGS sequence"/>
</dbReference>
<sequence length="137" mass="14134">MTHEPTAQGPGGDRLRWMPVAVWMAAQTVLLVLLTGWLAADQLAGHTGAGDGRGIGVIVVALCCAVAAGALAWALLTRRTLAKTPTLLWHVMLLLIGLSLTTSGAGALGVVLLVVAVLGFLAGLRLPKLDLDHDDDA</sequence>
<proteinExistence type="predicted"/>
<dbReference type="EMBL" id="VCQV01000022">
    <property type="protein sequence ID" value="TWP35122.1"/>
    <property type="molecule type" value="Genomic_DNA"/>
</dbReference>
<evidence type="ECO:0000313" key="3">
    <source>
        <dbReference type="Proteomes" id="UP000320244"/>
    </source>
</evidence>
<reference evidence="2 3" key="2">
    <citation type="submission" date="2019-08" db="EMBL/GenBank/DDBJ databases">
        <title>Jejuicoccus antrihumi gen. nov., sp. nov., a new member of the family Dermacoccaceae isolated from a cave.</title>
        <authorList>
            <person name="Schumann P."/>
            <person name="Kim I.S."/>
        </authorList>
    </citation>
    <scope>NUCLEOTIDE SEQUENCE [LARGE SCALE GENOMIC DNA]</scope>
    <source>
        <strain evidence="2 3">C5-26</strain>
    </source>
</reference>
<feature type="transmembrane region" description="Helical" evidence="1">
    <location>
        <begin position="88"/>
        <end position="121"/>
    </location>
</feature>
<feature type="transmembrane region" description="Helical" evidence="1">
    <location>
        <begin position="52"/>
        <end position="76"/>
    </location>
</feature>
<reference evidence="2 3" key="1">
    <citation type="submission" date="2019-05" db="EMBL/GenBank/DDBJ databases">
        <authorList>
            <person name="Lee S.D."/>
        </authorList>
    </citation>
    <scope>NUCLEOTIDE SEQUENCE [LARGE SCALE GENOMIC DNA]</scope>
    <source>
        <strain evidence="2 3">C5-26</strain>
    </source>
</reference>
<feature type="transmembrane region" description="Helical" evidence="1">
    <location>
        <begin position="20"/>
        <end position="40"/>
    </location>
</feature>
<organism evidence="2 3">
    <name type="scientific">Leekyejoonella antrihumi</name>
    <dbReference type="NCBI Taxonomy" id="1660198"/>
    <lineage>
        <taxon>Bacteria</taxon>
        <taxon>Bacillati</taxon>
        <taxon>Actinomycetota</taxon>
        <taxon>Actinomycetes</taxon>
        <taxon>Micrococcales</taxon>
        <taxon>Dermacoccaceae</taxon>
        <taxon>Leekyejoonella</taxon>
    </lineage>
</organism>
<name>A0A563DYS5_9MICO</name>
<keyword evidence="1" id="KW-0812">Transmembrane</keyword>
<keyword evidence="1" id="KW-1133">Transmembrane helix</keyword>
<dbReference type="AlphaFoldDB" id="A0A563DYS5"/>
<evidence type="ECO:0000313" key="2">
    <source>
        <dbReference type="EMBL" id="TWP35122.1"/>
    </source>
</evidence>
<accession>A0A563DYS5</accession>
<keyword evidence="3" id="KW-1185">Reference proteome</keyword>
<dbReference type="RefSeq" id="WP_146317982.1">
    <property type="nucleotide sequence ID" value="NZ_VCQV01000022.1"/>
</dbReference>
<keyword evidence="1" id="KW-0472">Membrane</keyword>
<gene>
    <name evidence="2" type="ORF">FGL98_15345</name>
</gene>